<gene>
    <name evidence="2" type="ORF">VITISV_043013</name>
</gene>
<dbReference type="InterPro" id="IPR001584">
    <property type="entry name" value="Integrase_cat-core"/>
</dbReference>
<feature type="domain" description="Integrase catalytic" evidence="1">
    <location>
        <begin position="1117"/>
        <end position="1265"/>
    </location>
</feature>
<reference evidence="2" key="1">
    <citation type="journal article" date="2007" name="PLoS ONE">
        <title>The first genome sequence of an elite grapevine cultivar (Pinot noir Vitis vinifera L.): coping with a highly heterozygous genome.</title>
        <authorList>
            <person name="Velasco R."/>
            <person name="Zharkikh A."/>
            <person name="Troggio M."/>
            <person name="Cartwright D.A."/>
            <person name="Cestaro A."/>
            <person name="Pruss D."/>
            <person name="Pindo M."/>
            <person name="FitzGerald L.M."/>
            <person name="Vezzulli S."/>
            <person name="Reid J."/>
            <person name="Malacarne G."/>
            <person name="Iliev D."/>
            <person name="Coppola G."/>
            <person name="Wardell B."/>
            <person name="Micheletti D."/>
            <person name="Macalma T."/>
            <person name="Facci M."/>
            <person name="Mitchell J.T."/>
            <person name="Perazzolli M."/>
            <person name="Eldredge G."/>
            <person name="Gatto P."/>
            <person name="Oyzerski R."/>
            <person name="Moretto M."/>
            <person name="Gutin N."/>
            <person name="Stefanini M."/>
            <person name="Chen Y."/>
            <person name="Segala C."/>
            <person name="Davenport C."/>
            <person name="Dematte L."/>
            <person name="Mraz A."/>
            <person name="Battilana J."/>
            <person name="Stormo K."/>
            <person name="Costa F."/>
            <person name="Tao Q."/>
            <person name="Si-Ammour A."/>
            <person name="Harkins T."/>
            <person name="Lackey A."/>
            <person name="Perbost C."/>
            <person name="Taillon B."/>
            <person name="Stella A."/>
            <person name="Solovyev V."/>
            <person name="Fawcett J.A."/>
            <person name="Sterck L."/>
            <person name="Vandepoele K."/>
            <person name="Grando S.M."/>
            <person name="Toppo S."/>
            <person name="Moser C."/>
            <person name="Lanchbury J."/>
            <person name="Bogden R."/>
            <person name="Skolnick M."/>
            <person name="Sgaramella V."/>
            <person name="Bhatnagar S.K."/>
            <person name="Fontana P."/>
            <person name="Gutin A."/>
            <person name="Van de Peer Y."/>
            <person name="Salamini F."/>
            <person name="Viola R."/>
        </authorList>
    </citation>
    <scope>NUCLEOTIDE SEQUENCE</scope>
</reference>
<dbReference type="ExpressionAtlas" id="A5BA44">
    <property type="expression patterns" value="baseline"/>
</dbReference>
<organism evidence="2">
    <name type="scientific">Vitis vinifera</name>
    <name type="common">Grape</name>
    <dbReference type="NCBI Taxonomy" id="29760"/>
    <lineage>
        <taxon>Eukaryota</taxon>
        <taxon>Viridiplantae</taxon>
        <taxon>Streptophyta</taxon>
        <taxon>Embryophyta</taxon>
        <taxon>Tracheophyta</taxon>
        <taxon>Spermatophyta</taxon>
        <taxon>Magnoliopsida</taxon>
        <taxon>eudicotyledons</taxon>
        <taxon>Gunneridae</taxon>
        <taxon>Pentapetalae</taxon>
        <taxon>rosids</taxon>
        <taxon>Vitales</taxon>
        <taxon>Vitaceae</taxon>
        <taxon>Viteae</taxon>
        <taxon>Vitis</taxon>
    </lineage>
</organism>
<dbReference type="InterPro" id="IPR036397">
    <property type="entry name" value="RNaseH_sf"/>
</dbReference>
<evidence type="ECO:0000259" key="1">
    <source>
        <dbReference type="PROSITE" id="PS50994"/>
    </source>
</evidence>
<evidence type="ECO:0000313" key="2">
    <source>
        <dbReference type="EMBL" id="CAN74338.1"/>
    </source>
</evidence>
<dbReference type="SUPFAM" id="SSF53098">
    <property type="entry name" value="Ribonuclease H-like"/>
    <property type="match status" value="1"/>
</dbReference>
<dbReference type="Gene3D" id="3.30.70.270">
    <property type="match status" value="1"/>
</dbReference>
<dbReference type="Gene3D" id="1.10.340.70">
    <property type="match status" value="1"/>
</dbReference>
<dbReference type="GO" id="GO:0015074">
    <property type="term" value="P:DNA integration"/>
    <property type="evidence" value="ECO:0007669"/>
    <property type="project" value="InterPro"/>
</dbReference>
<dbReference type="Gene3D" id="3.30.420.10">
    <property type="entry name" value="Ribonuclease H-like superfamily/Ribonuclease H"/>
    <property type="match status" value="1"/>
</dbReference>
<protein>
    <recommendedName>
        <fullName evidence="1">Integrase catalytic domain-containing protein</fullName>
    </recommendedName>
</protein>
<proteinExistence type="predicted"/>
<dbReference type="Gene3D" id="3.10.10.10">
    <property type="entry name" value="HIV Type 1 Reverse Transcriptase, subunit A, domain 1"/>
    <property type="match status" value="1"/>
</dbReference>
<dbReference type="PANTHER" id="PTHR37984:SF5">
    <property type="entry name" value="PROTEIN NYNRIN-LIKE"/>
    <property type="match status" value="1"/>
</dbReference>
<dbReference type="SUPFAM" id="SSF56672">
    <property type="entry name" value="DNA/RNA polymerases"/>
    <property type="match status" value="1"/>
</dbReference>
<name>A5BA44_VITVI</name>
<dbReference type="InterPro" id="IPR012337">
    <property type="entry name" value="RNaseH-like_sf"/>
</dbReference>
<dbReference type="InterPro" id="IPR043502">
    <property type="entry name" value="DNA/RNA_pol_sf"/>
</dbReference>
<sequence>MPQDSAQYDLAVPLPPPPLSQSVPHPAPYVSHSQAYVAPPLVVAPIPALEDTHARIDRLEQRMRQMRVSDGAISWDDFDKILVAYLPAHFRMLKIERRKWCLRDFAGIQGGLRNHFATTCYLRRAAKLASTLRFSASSASHISGNFRRESTTLCKKAAKFSQQKADFATLCKILPLAWSDRLAMAVTPSFQLRIAHHLKHWIFDFLSFEMDLIDQGLVNLGQPSVTMNPLSTHSTYAVPPRSGSIHHIDFVDDDNIHMMSWNDGLLEPIVLDDGHEIVTRSGRVAQPSSLVAKPFDGAVSHEEVRREDDELLSQLQSTQACISIWSLLASSSIHRDALIRALGQIRVETTTTPEGLIHMITADRATCIVFSDEDLPLEGSYHTCSLYIIVGCSSHTVPSVLLDNGSALNIYPLAIAIALGYEPSDFVQSSRDMFASFELVLQISHSEDDLFLTEFTFDEVQNLEVGNFCRDLIDYRDLIAMSFDQHSCTVVLDMMRERVRARLTCTPFDYHVRSYKMSLTGYFVRGSELGDEISGTPVSVMITHSSPDRANFLSLCFPEETTDYGVGVEPIGIAEIVQPDPTSPFNLFEMSGIEVIKEIQIVLAPELMEDVAVGDDLFEDTFSSIEGTSYFVDPPLSFDILSGFISCLDNVYDSASMDLSIFEYLSTFYDSIYIFALHSPTLQIFDIDDPIDERVSPATGDIETIDFGTEDQPRELKIGPPLSTHKNDRLIHLFRPVKQKLRRLHPRWSLQVKEEIQKQLSVGFISVVEYPEWLANVILVPKKDGKVRVCVYFRDLNKASPKDDFPLLHIDLLVDNTVGHSMLSFMDGFSGYNKILMASKDMEKTTFITDWEVYMDDMIVKSRGRADHLTTLEIFFERIQKFRLRPNPKKCIFGVTSGKLIGHMVSERGIEVDPDKIKAILDMPVPKTEKEIRGFLGKLQYINHFIARFIDISTLVSSVDFPTDVVIRPFFIESRFAPTYCCLIGDTKPQDNLPWYHDIYQLLKSGTYLEDATTKDQRALRQLATRFVICGETLYRRSVDGMLLLCLDRASADRVMKGVHAGICGPHMGGHMLARKIMRIGYFWLTMETNCCQFVQRCSECQIHGDLIHAPPLELHALTSPWPFSVWGIDIIRKISPKSSSGHEFILVAIDYFTKWVELASYARLTSARVASFIKSHIICHYRVPYELISDRRKYGVRHHRSSAYRPQTNGVVEAINKNIKKILRKIVKTSQDWSEKLPFALWAYHTSFRTSTRATPYSLVYGMEVVLPIEAEMGSLRVALKQQIYETEWA</sequence>
<dbReference type="EMBL" id="AM451910">
    <property type="protein sequence ID" value="CAN74338.1"/>
    <property type="molecule type" value="Genomic_DNA"/>
</dbReference>
<dbReference type="InterPro" id="IPR050951">
    <property type="entry name" value="Retrovirus_Pol_polyprotein"/>
</dbReference>
<dbReference type="PANTHER" id="PTHR37984">
    <property type="entry name" value="PROTEIN CBG26694"/>
    <property type="match status" value="1"/>
</dbReference>
<accession>A5BA44</accession>
<dbReference type="GO" id="GO:0003676">
    <property type="term" value="F:nucleic acid binding"/>
    <property type="evidence" value="ECO:0007669"/>
    <property type="project" value="InterPro"/>
</dbReference>
<dbReference type="PROSITE" id="PS50994">
    <property type="entry name" value="INTEGRASE"/>
    <property type="match status" value="1"/>
</dbReference>
<dbReference type="CDD" id="cd01647">
    <property type="entry name" value="RT_LTR"/>
    <property type="match status" value="1"/>
</dbReference>
<dbReference type="InterPro" id="IPR043128">
    <property type="entry name" value="Rev_trsase/Diguanyl_cyclase"/>
</dbReference>